<dbReference type="PROSITE" id="PS50931">
    <property type="entry name" value="HTH_LYSR"/>
    <property type="match status" value="1"/>
</dbReference>
<reference evidence="6 7" key="1">
    <citation type="submission" date="2008-03" db="EMBL/GenBank/DDBJ databases">
        <title>Complete sequence of Leptothrix cholodnii SP-6.</title>
        <authorList>
            <consortium name="US DOE Joint Genome Institute"/>
            <person name="Copeland A."/>
            <person name="Lucas S."/>
            <person name="Lapidus A."/>
            <person name="Glavina del Rio T."/>
            <person name="Dalin E."/>
            <person name="Tice H."/>
            <person name="Bruce D."/>
            <person name="Goodwin L."/>
            <person name="Pitluck S."/>
            <person name="Chertkov O."/>
            <person name="Brettin T."/>
            <person name="Detter J.C."/>
            <person name="Han C."/>
            <person name="Kuske C.R."/>
            <person name="Schmutz J."/>
            <person name="Larimer F."/>
            <person name="Land M."/>
            <person name="Hauser L."/>
            <person name="Kyrpides N."/>
            <person name="Lykidis A."/>
            <person name="Emerson D."/>
            <person name="Richardson P."/>
        </authorList>
    </citation>
    <scope>NUCLEOTIDE SEQUENCE [LARGE SCALE GENOMIC DNA]</scope>
    <source>
        <strain evidence="7">ATCC 51168 / LMG 8142 / SP-6</strain>
    </source>
</reference>
<dbReference type="PANTHER" id="PTHR30118">
    <property type="entry name" value="HTH-TYPE TRANSCRIPTIONAL REGULATOR LEUO-RELATED"/>
    <property type="match status" value="1"/>
</dbReference>
<feature type="domain" description="HTH lysR-type" evidence="5">
    <location>
        <begin position="6"/>
        <end position="63"/>
    </location>
</feature>
<comment type="similarity">
    <text evidence="1">Belongs to the LysR transcriptional regulatory family.</text>
</comment>
<protein>
    <submittedName>
        <fullName evidence="6">Transcriptional regulator, LysR family</fullName>
    </submittedName>
</protein>
<name>B1Y8D5_LEPCP</name>
<evidence type="ECO:0000256" key="1">
    <source>
        <dbReference type="ARBA" id="ARBA00009437"/>
    </source>
</evidence>
<evidence type="ECO:0000256" key="3">
    <source>
        <dbReference type="ARBA" id="ARBA00023125"/>
    </source>
</evidence>
<evidence type="ECO:0000256" key="2">
    <source>
        <dbReference type="ARBA" id="ARBA00023015"/>
    </source>
</evidence>
<evidence type="ECO:0000313" key="7">
    <source>
        <dbReference type="Proteomes" id="UP000001693"/>
    </source>
</evidence>
<dbReference type="InterPro" id="IPR050389">
    <property type="entry name" value="LysR-type_TF"/>
</dbReference>
<sequence length="321" mass="35264">MNFRTLDLNLLRVFDTVMAERNLTRAAEQLAMTQPAVSNALRRLRESVGEALFTRSAFGVRPTARAEALWPTVQSALTQLRDSLDPSIYEPRSQPHTFALAMADATAALILPRLLGQLQAEHALASLRVQPLATRDPSPLLEQGEADLAIGHFPEVAARMSGLGAQAPLLHQSLYQTEYVCVMRRGHPLAEGELSLDAYCAADHLLVSFSGRGQGLIDEALASVQRRRRLVLTVNQFFTAGRVVAQTDLLTVLPDAFLSVTGAQQELVSRALPLPLAALNVHMLWHRRHDRHPAQRWLREQITQAVGAPPRSAKPQSAAEP</sequence>
<evidence type="ECO:0000313" key="6">
    <source>
        <dbReference type="EMBL" id="ACB36201.1"/>
    </source>
</evidence>
<dbReference type="RefSeq" id="WP_012348946.1">
    <property type="nucleotide sequence ID" value="NC_010524.1"/>
</dbReference>
<dbReference type="InterPro" id="IPR005119">
    <property type="entry name" value="LysR_subst-bd"/>
</dbReference>
<dbReference type="HOGENOM" id="CLU_039613_39_0_4"/>
<dbReference type="PANTHER" id="PTHR30118:SF15">
    <property type="entry name" value="TRANSCRIPTIONAL REGULATORY PROTEIN"/>
    <property type="match status" value="1"/>
</dbReference>
<accession>B1Y8D5</accession>
<dbReference type="SUPFAM" id="SSF46785">
    <property type="entry name" value="Winged helix' DNA-binding domain"/>
    <property type="match status" value="1"/>
</dbReference>
<gene>
    <name evidence="6" type="ordered locus">Lcho_3947</name>
</gene>
<dbReference type="Pfam" id="PF03466">
    <property type="entry name" value="LysR_substrate"/>
    <property type="match status" value="1"/>
</dbReference>
<dbReference type="EMBL" id="CP001013">
    <property type="protein sequence ID" value="ACB36201.1"/>
    <property type="molecule type" value="Genomic_DNA"/>
</dbReference>
<keyword evidence="2" id="KW-0805">Transcription regulation</keyword>
<dbReference type="Proteomes" id="UP000001693">
    <property type="component" value="Chromosome"/>
</dbReference>
<evidence type="ECO:0000259" key="5">
    <source>
        <dbReference type="PROSITE" id="PS50931"/>
    </source>
</evidence>
<dbReference type="CDD" id="cd08417">
    <property type="entry name" value="PBP2_Nitroaromatics_like"/>
    <property type="match status" value="1"/>
</dbReference>
<dbReference type="GO" id="GO:0003677">
    <property type="term" value="F:DNA binding"/>
    <property type="evidence" value="ECO:0007669"/>
    <property type="project" value="UniProtKB-KW"/>
</dbReference>
<proteinExistence type="inferred from homology"/>
<dbReference type="STRING" id="395495.Lcho_3947"/>
<dbReference type="eggNOG" id="COG0583">
    <property type="taxonomic scope" value="Bacteria"/>
</dbReference>
<dbReference type="OrthoDB" id="5495633at2"/>
<dbReference type="AlphaFoldDB" id="B1Y8D5"/>
<dbReference type="Gene3D" id="1.10.10.10">
    <property type="entry name" value="Winged helix-like DNA-binding domain superfamily/Winged helix DNA-binding domain"/>
    <property type="match status" value="1"/>
</dbReference>
<keyword evidence="4" id="KW-0804">Transcription</keyword>
<dbReference type="SUPFAM" id="SSF53850">
    <property type="entry name" value="Periplasmic binding protein-like II"/>
    <property type="match status" value="1"/>
</dbReference>
<dbReference type="InterPro" id="IPR036390">
    <property type="entry name" value="WH_DNA-bd_sf"/>
</dbReference>
<keyword evidence="3" id="KW-0238">DNA-binding</keyword>
<dbReference type="GO" id="GO:0003700">
    <property type="term" value="F:DNA-binding transcription factor activity"/>
    <property type="evidence" value="ECO:0007669"/>
    <property type="project" value="InterPro"/>
</dbReference>
<organism evidence="6 7">
    <name type="scientific">Leptothrix cholodnii (strain ATCC 51168 / LMG 8142 / SP-6)</name>
    <name type="common">Leptothrix discophora (strain SP-6)</name>
    <dbReference type="NCBI Taxonomy" id="395495"/>
    <lineage>
        <taxon>Bacteria</taxon>
        <taxon>Pseudomonadati</taxon>
        <taxon>Pseudomonadota</taxon>
        <taxon>Betaproteobacteria</taxon>
        <taxon>Burkholderiales</taxon>
        <taxon>Sphaerotilaceae</taxon>
        <taxon>Leptothrix</taxon>
    </lineage>
</organism>
<dbReference type="InterPro" id="IPR000847">
    <property type="entry name" value="LysR_HTH_N"/>
</dbReference>
<dbReference type="PRINTS" id="PR00039">
    <property type="entry name" value="HTHLYSR"/>
</dbReference>
<evidence type="ECO:0000256" key="4">
    <source>
        <dbReference type="ARBA" id="ARBA00023163"/>
    </source>
</evidence>
<dbReference type="Pfam" id="PF00126">
    <property type="entry name" value="HTH_1"/>
    <property type="match status" value="1"/>
</dbReference>
<keyword evidence="7" id="KW-1185">Reference proteome</keyword>
<dbReference type="Gene3D" id="3.40.190.10">
    <property type="entry name" value="Periplasmic binding protein-like II"/>
    <property type="match status" value="2"/>
</dbReference>
<dbReference type="KEGG" id="lch:Lcho_3947"/>
<dbReference type="InterPro" id="IPR036388">
    <property type="entry name" value="WH-like_DNA-bd_sf"/>
</dbReference>
<dbReference type="InterPro" id="IPR037402">
    <property type="entry name" value="YidZ_PBP2"/>
</dbReference>